<dbReference type="GO" id="GO:0032259">
    <property type="term" value="P:methylation"/>
    <property type="evidence" value="ECO:0007669"/>
    <property type="project" value="UniProtKB-KW"/>
</dbReference>
<dbReference type="PANTHER" id="PTHR11103">
    <property type="entry name" value="SLR1189 PROTEIN"/>
    <property type="match status" value="1"/>
</dbReference>
<dbReference type="AlphaFoldDB" id="A0A7W6PBW0"/>
<evidence type="ECO:0000256" key="2">
    <source>
        <dbReference type="ARBA" id="ARBA00022679"/>
    </source>
</evidence>
<gene>
    <name evidence="5" type="ORF">GGR30_002994</name>
</gene>
<keyword evidence="1 3" id="KW-0489">Methyltransferase</keyword>
<organism evidence="5 6">
    <name type="scientific">Martelella radicis</name>
    <dbReference type="NCBI Taxonomy" id="1397476"/>
    <lineage>
        <taxon>Bacteria</taxon>
        <taxon>Pseudomonadati</taxon>
        <taxon>Pseudomonadota</taxon>
        <taxon>Alphaproteobacteria</taxon>
        <taxon>Hyphomicrobiales</taxon>
        <taxon>Aurantimonadaceae</taxon>
        <taxon>Martelella</taxon>
    </lineage>
</organism>
<protein>
    <submittedName>
        <fullName evidence="5">Homocysteine S-methyltransferase</fullName>
        <ecNumber evidence="5">2.1.1.10</ecNumber>
    </submittedName>
</protein>
<comment type="cofactor">
    <cofactor evidence="3">
        <name>Zn(2+)</name>
        <dbReference type="ChEBI" id="CHEBI:29105"/>
    </cofactor>
</comment>
<keyword evidence="2 3" id="KW-0808">Transferase</keyword>
<dbReference type="PROSITE" id="PS50970">
    <property type="entry name" value="HCY"/>
    <property type="match status" value="1"/>
</dbReference>
<feature type="binding site" evidence="3">
    <location>
        <position position="296"/>
    </location>
    <ligand>
        <name>Zn(2+)</name>
        <dbReference type="ChEBI" id="CHEBI:29105"/>
    </ligand>
</feature>
<keyword evidence="3" id="KW-0862">Zinc</keyword>
<keyword evidence="3" id="KW-0479">Metal-binding</keyword>
<evidence type="ECO:0000313" key="6">
    <source>
        <dbReference type="Proteomes" id="UP000530571"/>
    </source>
</evidence>
<dbReference type="Gene3D" id="3.20.20.330">
    <property type="entry name" value="Homocysteine-binding-like domain"/>
    <property type="match status" value="1"/>
</dbReference>
<dbReference type="InterPro" id="IPR036589">
    <property type="entry name" value="HCY_dom_sf"/>
</dbReference>
<dbReference type="PANTHER" id="PTHR11103:SF18">
    <property type="entry name" value="SLR1189 PROTEIN"/>
    <property type="match status" value="1"/>
</dbReference>
<feature type="binding site" evidence="3">
    <location>
        <position position="226"/>
    </location>
    <ligand>
        <name>Zn(2+)</name>
        <dbReference type="ChEBI" id="CHEBI:29105"/>
    </ligand>
</feature>
<accession>A0A7W6PBW0</accession>
<reference evidence="5 6" key="1">
    <citation type="submission" date="2020-08" db="EMBL/GenBank/DDBJ databases">
        <title>Genomic Encyclopedia of Type Strains, Phase IV (KMG-IV): sequencing the most valuable type-strain genomes for metagenomic binning, comparative biology and taxonomic classification.</title>
        <authorList>
            <person name="Goeker M."/>
        </authorList>
    </citation>
    <scope>NUCLEOTIDE SEQUENCE [LARGE SCALE GENOMIC DNA]</scope>
    <source>
        <strain evidence="5 6">DSM 28101</strain>
    </source>
</reference>
<dbReference type="Pfam" id="PF02574">
    <property type="entry name" value="S-methyl_trans"/>
    <property type="match status" value="1"/>
</dbReference>
<dbReference type="RefSeq" id="WP_183487635.1">
    <property type="nucleotide sequence ID" value="NZ_JACIDZ010000010.1"/>
</dbReference>
<dbReference type="EMBL" id="JACIDZ010000010">
    <property type="protein sequence ID" value="MBB4123054.1"/>
    <property type="molecule type" value="Genomic_DNA"/>
</dbReference>
<evidence type="ECO:0000256" key="3">
    <source>
        <dbReference type="PROSITE-ProRule" id="PRU00333"/>
    </source>
</evidence>
<dbReference type="EC" id="2.1.1.10" evidence="5"/>
<keyword evidence="6" id="KW-1185">Reference proteome</keyword>
<dbReference type="Proteomes" id="UP000530571">
    <property type="component" value="Unassembled WGS sequence"/>
</dbReference>
<feature type="domain" description="Hcy-binding" evidence="4">
    <location>
        <begin position="4"/>
        <end position="310"/>
    </location>
</feature>
<evidence type="ECO:0000259" key="4">
    <source>
        <dbReference type="PROSITE" id="PS50970"/>
    </source>
</evidence>
<dbReference type="InterPro" id="IPR003726">
    <property type="entry name" value="HCY_dom"/>
</dbReference>
<comment type="caution">
    <text evidence="5">The sequence shown here is derived from an EMBL/GenBank/DDBJ whole genome shotgun (WGS) entry which is preliminary data.</text>
</comment>
<dbReference type="GO" id="GO:0046872">
    <property type="term" value="F:metal ion binding"/>
    <property type="evidence" value="ECO:0007669"/>
    <property type="project" value="UniProtKB-KW"/>
</dbReference>
<proteinExistence type="predicted"/>
<name>A0A7W6PBW0_9HYPH</name>
<dbReference type="SUPFAM" id="SSF82282">
    <property type="entry name" value="Homocysteine S-methyltransferase"/>
    <property type="match status" value="1"/>
</dbReference>
<feature type="binding site" evidence="3">
    <location>
        <position position="295"/>
    </location>
    <ligand>
        <name>Zn(2+)</name>
        <dbReference type="ChEBI" id="CHEBI:29105"/>
    </ligand>
</feature>
<evidence type="ECO:0000313" key="5">
    <source>
        <dbReference type="EMBL" id="MBB4123054.1"/>
    </source>
</evidence>
<sequence>MTALRNRLPLAGDAFLLTDSGLETYLIFHEGLDLPSFASYPLLETAEGMAVLETYFRRHLRIAARHGTGFVLEAPTWRANRDWGATLGHTPEDLRRFNQKAIAMLEKLRGEMAEQAPVLISGNAGPRGDGYQPDTAMTAKEAEDYHGEQIGWFAETAADMVGGFTFTTVAEGVGFIRAATARDLPSVVAYTVETDGRLPDGTPLAEAIRETDAATGSAAAYLMINCAHPDHFRPAIEAGEEWTKRIGGIRANASRMSHEELDNATELDDGDPAGLGEDYRALIGLFPNVRVFGGCCGTDHRHVAAIAKACDGHFKAAAR</sequence>
<dbReference type="GO" id="GO:0008168">
    <property type="term" value="F:methyltransferase activity"/>
    <property type="evidence" value="ECO:0007669"/>
    <property type="project" value="UniProtKB-UniRule"/>
</dbReference>
<evidence type="ECO:0000256" key="1">
    <source>
        <dbReference type="ARBA" id="ARBA00022603"/>
    </source>
</evidence>